<keyword evidence="1" id="KW-0812">Transmembrane</keyword>
<keyword evidence="1" id="KW-1133">Transmembrane helix</keyword>
<evidence type="ECO:0000256" key="1">
    <source>
        <dbReference type="SAM" id="Phobius"/>
    </source>
</evidence>
<keyword evidence="3" id="KW-1185">Reference proteome</keyword>
<feature type="transmembrane region" description="Helical" evidence="1">
    <location>
        <begin position="41"/>
        <end position="59"/>
    </location>
</feature>
<name>A0ABU7YLX3_9GAMM</name>
<accession>A0ABU7YLX3</accession>
<dbReference type="EMBL" id="JAXGFO010000003">
    <property type="protein sequence ID" value="MEG3156553.1"/>
    <property type="molecule type" value="Genomic_DNA"/>
</dbReference>
<dbReference type="RefSeq" id="WP_412698954.1">
    <property type="nucleotide sequence ID" value="NZ_JAXGFO010000003.1"/>
</dbReference>
<comment type="caution">
    <text evidence="2">The sequence shown here is derived from an EMBL/GenBank/DDBJ whole genome shotgun (WGS) entry which is preliminary data.</text>
</comment>
<dbReference type="InterPro" id="IPR019201">
    <property type="entry name" value="DUF2065"/>
</dbReference>
<proteinExistence type="predicted"/>
<evidence type="ECO:0000313" key="3">
    <source>
        <dbReference type="Proteomes" id="UP001334501"/>
    </source>
</evidence>
<sequence>MSELWAALCLVAVIEGLFLFAAPGAWKRAAAQLLALGDRQLRVFGGVILAIGVGTLWLVRRMA</sequence>
<evidence type="ECO:0000313" key="2">
    <source>
        <dbReference type="EMBL" id="MEG3156553.1"/>
    </source>
</evidence>
<dbReference type="PANTHER" id="PTHR38602:SF1">
    <property type="entry name" value="INNER MEMBRANE PROTEIN"/>
    <property type="match status" value="1"/>
</dbReference>
<protein>
    <submittedName>
        <fullName evidence="2">DUF2065 family protein</fullName>
    </submittedName>
</protein>
<dbReference type="Pfam" id="PF09838">
    <property type="entry name" value="DUF2065"/>
    <property type="match status" value="1"/>
</dbReference>
<dbReference type="PANTHER" id="PTHR38602">
    <property type="entry name" value="INNER MEMBRANE PROTEIN-RELATED"/>
    <property type="match status" value="1"/>
</dbReference>
<keyword evidence="1" id="KW-0472">Membrane</keyword>
<reference evidence="2 3" key="1">
    <citation type="journal article" date="2017" name="Curr. Microbiol.">
        <title>Lysobacter zhanggongensis sp. nov. Isolated from a Pit Mud.</title>
        <authorList>
            <person name="Zhang X.F."/>
            <person name="Wang H.H."/>
            <person name="Sun X.Y."/>
            <person name="Pan C.M."/>
        </authorList>
    </citation>
    <scope>NUCLEOTIDE SEQUENCE [LARGE SCALE GENOMIC DNA]</scope>
    <source>
        <strain evidence="2 3">ZGLJ7-1</strain>
    </source>
</reference>
<gene>
    <name evidence="2" type="ORF">SNE33_01305</name>
</gene>
<organism evidence="2 3">
    <name type="scientific">Lysobacter zhanggongensis</name>
    <dbReference type="NCBI Taxonomy" id="1774951"/>
    <lineage>
        <taxon>Bacteria</taxon>
        <taxon>Pseudomonadati</taxon>
        <taxon>Pseudomonadota</taxon>
        <taxon>Gammaproteobacteria</taxon>
        <taxon>Lysobacterales</taxon>
        <taxon>Lysobacteraceae</taxon>
        <taxon>Lysobacter</taxon>
    </lineage>
</organism>
<dbReference type="Proteomes" id="UP001334501">
    <property type="component" value="Unassembled WGS sequence"/>
</dbReference>